<accession>A0ACB9HJH1</accession>
<reference evidence="2" key="1">
    <citation type="journal article" date="2022" name="Mol. Ecol. Resour.">
        <title>The genomes of chicory, endive, great burdock and yacon provide insights into Asteraceae palaeo-polyploidization history and plant inulin production.</title>
        <authorList>
            <person name="Fan W."/>
            <person name="Wang S."/>
            <person name="Wang H."/>
            <person name="Wang A."/>
            <person name="Jiang F."/>
            <person name="Liu H."/>
            <person name="Zhao H."/>
            <person name="Xu D."/>
            <person name="Zhang Y."/>
        </authorList>
    </citation>
    <scope>NUCLEOTIDE SEQUENCE [LARGE SCALE GENOMIC DNA]</scope>
    <source>
        <strain evidence="2">cv. Yunnan</strain>
    </source>
</reference>
<dbReference type="EMBL" id="CM042029">
    <property type="protein sequence ID" value="KAI3796073.1"/>
    <property type="molecule type" value="Genomic_DNA"/>
</dbReference>
<sequence>MECSNVKCNNPVVSAFPKFKINIRVQNVTGSVTLTLFDHEAKKLLDKTSNDLMVINDELDEAFLFPGELDSLLGKKLAFRN</sequence>
<evidence type="ECO:0000313" key="2">
    <source>
        <dbReference type="Proteomes" id="UP001056120"/>
    </source>
</evidence>
<evidence type="ECO:0000313" key="1">
    <source>
        <dbReference type="EMBL" id="KAI3796073.1"/>
    </source>
</evidence>
<keyword evidence="2" id="KW-1185">Reference proteome</keyword>
<protein>
    <submittedName>
        <fullName evidence="1">Uncharacterized protein</fullName>
    </submittedName>
</protein>
<comment type="caution">
    <text evidence="1">The sequence shown here is derived from an EMBL/GenBank/DDBJ whole genome shotgun (WGS) entry which is preliminary data.</text>
</comment>
<organism evidence="1 2">
    <name type="scientific">Smallanthus sonchifolius</name>
    <dbReference type="NCBI Taxonomy" id="185202"/>
    <lineage>
        <taxon>Eukaryota</taxon>
        <taxon>Viridiplantae</taxon>
        <taxon>Streptophyta</taxon>
        <taxon>Embryophyta</taxon>
        <taxon>Tracheophyta</taxon>
        <taxon>Spermatophyta</taxon>
        <taxon>Magnoliopsida</taxon>
        <taxon>eudicotyledons</taxon>
        <taxon>Gunneridae</taxon>
        <taxon>Pentapetalae</taxon>
        <taxon>asterids</taxon>
        <taxon>campanulids</taxon>
        <taxon>Asterales</taxon>
        <taxon>Asteraceae</taxon>
        <taxon>Asteroideae</taxon>
        <taxon>Heliantheae alliance</taxon>
        <taxon>Millerieae</taxon>
        <taxon>Smallanthus</taxon>
    </lineage>
</organism>
<name>A0ACB9HJH1_9ASTR</name>
<gene>
    <name evidence="1" type="ORF">L1987_38736</name>
</gene>
<reference evidence="1 2" key="2">
    <citation type="journal article" date="2022" name="Mol. Ecol. Resour.">
        <title>The genomes of chicory, endive, great burdock and yacon provide insights into Asteraceae paleo-polyploidization history and plant inulin production.</title>
        <authorList>
            <person name="Fan W."/>
            <person name="Wang S."/>
            <person name="Wang H."/>
            <person name="Wang A."/>
            <person name="Jiang F."/>
            <person name="Liu H."/>
            <person name="Zhao H."/>
            <person name="Xu D."/>
            <person name="Zhang Y."/>
        </authorList>
    </citation>
    <scope>NUCLEOTIDE SEQUENCE [LARGE SCALE GENOMIC DNA]</scope>
    <source>
        <strain evidence="2">cv. Yunnan</strain>
        <tissue evidence="1">Leaves</tissue>
    </source>
</reference>
<proteinExistence type="predicted"/>
<dbReference type="Proteomes" id="UP001056120">
    <property type="component" value="Linkage Group LG12"/>
</dbReference>